<reference evidence="6" key="1">
    <citation type="submission" date="2013-12" db="EMBL/GenBank/DDBJ databases">
        <authorList>
            <person name="Linke B."/>
        </authorList>
    </citation>
    <scope>NUCLEOTIDE SEQUENCE [LARGE SCALE GENOMIC DNA]</scope>
    <source>
        <strain evidence="6">CRIB-18</strain>
    </source>
</reference>
<evidence type="ECO:0000313" key="7">
    <source>
        <dbReference type="Proteomes" id="UP000031552"/>
    </source>
</evidence>
<sequence length="696" mass="80708">MIKQESWPITLLKLALGIGIFFLLLMLYWSSNLVEEDLIAIKNEIQGFKKELRTLSEGVKIQENKDTSLKSSSSHAKNVTLRPHIDPSLPNMLEVDPFEDRYVDILGENFSPNGTFYSATYGKPDTLHPFSNFAEISSWLSLCGIYLAKTHIGKYEQMAPYGALKIEERTNKEGKPEFWVHLREDIFWEPLEKRFFPEGFKLSEHFLKRYPVTSEDYKFFFDAVMNPFVQEPGAVAIRTYIDDIVDFEIIDDLTFVVRWKTIKTSDDQLIIRYIARKWTAALRPLASFVFKYFADGKKIVEDDQDKNTYRNSSLWAQNFSQHFAKNVIPSCGAWTFDGFTERSISFKRNPNFFDPHGALANRTEVFFKNSPDTIWQEFKRGSLDTYNLLPSQEKEFQDFLESPLYKNQKENDEFVNRLSYFQRSFTWVGWNQKNPLFKSKTIRQALTIAIDRRRIIDEILGGKAVEIHGTFFVFSPSTDPNISPWPYDPLLAKRILEQEGFADLDGDGILEGEIDGKRVPFRFSLTYFVKNPTTKATCESIATQLKEIGIDCKLNGVDLTDLSSSIDEKSFDALFLAWGLATPPEDPRQLWHSSEAKKPGSSNAIGFSNKDADRIIERLEYEYNLEKRIELYHQFDRLIHEEQPYTFLYTPEISLLYRNWIHNVFLPLKRQDLIPGAEVAEPNSALFFTTKKNQSN</sequence>
<keyword evidence="7" id="KW-1185">Reference proteome</keyword>
<reference evidence="6" key="2">
    <citation type="submission" date="2014-09" db="EMBL/GenBank/DDBJ databases">
        <title>Criblamydia sequanensis harbors a mega-plasmid encoding arsenite resistance.</title>
        <authorList>
            <person name="Bertelli C."/>
            <person name="Goesmann A."/>
            <person name="Greub G."/>
        </authorList>
    </citation>
    <scope>NUCLEOTIDE SEQUENCE [LARGE SCALE GENOMIC DNA]</scope>
    <source>
        <strain evidence="6">CRIB-18</strain>
    </source>
</reference>
<dbReference type="Proteomes" id="UP000031552">
    <property type="component" value="Unassembled WGS sequence"/>
</dbReference>
<proteinExistence type="inferred from homology"/>
<keyword evidence="4" id="KW-0812">Transmembrane</keyword>
<dbReference type="AlphaFoldDB" id="A0A090D2G3"/>
<dbReference type="InterPro" id="IPR039424">
    <property type="entry name" value="SBP_5"/>
</dbReference>
<accession>A0A090D2G3</accession>
<organism evidence="6 7">
    <name type="scientific">Candidatus Criblamydia sequanensis CRIB-18</name>
    <dbReference type="NCBI Taxonomy" id="1437425"/>
    <lineage>
        <taxon>Bacteria</taxon>
        <taxon>Pseudomonadati</taxon>
        <taxon>Chlamydiota</taxon>
        <taxon>Chlamydiia</taxon>
        <taxon>Parachlamydiales</taxon>
        <taxon>Candidatus Criblamydiaceae</taxon>
        <taxon>Candidatus Criblamydia</taxon>
    </lineage>
</organism>
<dbReference type="InterPro" id="IPR000914">
    <property type="entry name" value="SBP_5_dom"/>
</dbReference>
<keyword evidence="2" id="KW-0813">Transport</keyword>
<comment type="caution">
    <text evidence="6">The sequence shown here is derived from an EMBL/GenBank/DDBJ whole genome shotgun (WGS) entry which is preliminary data.</text>
</comment>
<evidence type="ECO:0000313" key="6">
    <source>
        <dbReference type="EMBL" id="CDR34318.1"/>
    </source>
</evidence>
<dbReference type="Pfam" id="PF00496">
    <property type="entry name" value="SBP_bac_5"/>
    <property type="match status" value="1"/>
</dbReference>
<keyword evidence="3" id="KW-0732">Signal</keyword>
<protein>
    <submittedName>
        <fullName evidence="6">ABC-type transporter, oligopeptide-binding protein</fullName>
    </submittedName>
</protein>
<evidence type="ECO:0000256" key="2">
    <source>
        <dbReference type="ARBA" id="ARBA00022448"/>
    </source>
</evidence>
<dbReference type="STRING" id="1437425.CSEC_1504"/>
<dbReference type="PANTHER" id="PTHR30290">
    <property type="entry name" value="PERIPLASMIC BINDING COMPONENT OF ABC TRANSPORTER"/>
    <property type="match status" value="1"/>
</dbReference>
<feature type="transmembrane region" description="Helical" evidence="4">
    <location>
        <begin position="12"/>
        <end position="29"/>
    </location>
</feature>
<evidence type="ECO:0000256" key="1">
    <source>
        <dbReference type="ARBA" id="ARBA00005695"/>
    </source>
</evidence>
<dbReference type="GO" id="GO:0015833">
    <property type="term" value="P:peptide transport"/>
    <property type="evidence" value="ECO:0007669"/>
    <property type="project" value="TreeGrafter"/>
</dbReference>
<name>A0A090D2G3_9BACT</name>
<evidence type="ECO:0000256" key="4">
    <source>
        <dbReference type="SAM" id="Phobius"/>
    </source>
</evidence>
<feature type="domain" description="Solute-binding protein family 5" evidence="5">
    <location>
        <begin position="174"/>
        <end position="590"/>
    </location>
</feature>
<dbReference type="EMBL" id="CCEJ010000007">
    <property type="protein sequence ID" value="CDR34318.1"/>
    <property type="molecule type" value="Genomic_DNA"/>
</dbReference>
<dbReference type="Gene3D" id="3.40.190.10">
    <property type="entry name" value="Periplasmic binding protein-like II"/>
    <property type="match status" value="1"/>
</dbReference>
<evidence type="ECO:0000256" key="3">
    <source>
        <dbReference type="ARBA" id="ARBA00022729"/>
    </source>
</evidence>
<keyword evidence="4" id="KW-0472">Membrane</keyword>
<evidence type="ECO:0000259" key="5">
    <source>
        <dbReference type="Pfam" id="PF00496"/>
    </source>
</evidence>
<gene>
    <name evidence="6" type="primary">oppA</name>
    <name evidence="6" type="ORF">CSEC_1504</name>
</gene>
<dbReference type="Gene3D" id="3.10.105.10">
    <property type="entry name" value="Dipeptide-binding Protein, Domain 3"/>
    <property type="match status" value="1"/>
</dbReference>
<keyword evidence="4" id="KW-1133">Transmembrane helix</keyword>
<dbReference type="PANTHER" id="PTHR30290:SF9">
    <property type="entry name" value="OLIGOPEPTIDE-BINDING PROTEIN APPA"/>
    <property type="match status" value="1"/>
</dbReference>
<comment type="similarity">
    <text evidence="1">Belongs to the bacterial solute-binding protein 5 family.</text>
</comment>
<dbReference type="eggNOG" id="COG0747">
    <property type="taxonomic scope" value="Bacteria"/>
</dbReference>
<dbReference type="RefSeq" id="WP_237559221.1">
    <property type="nucleotide sequence ID" value="NZ_CCEJ010000007.1"/>
</dbReference>
<dbReference type="GO" id="GO:1904680">
    <property type="term" value="F:peptide transmembrane transporter activity"/>
    <property type="evidence" value="ECO:0007669"/>
    <property type="project" value="TreeGrafter"/>
</dbReference>
<dbReference type="SUPFAM" id="SSF53850">
    <property type="entry name" value="Periplasmic binding protein-like II"/>
    <property type="match status" value="1"/>
</dbReference>